<dbReference type="EMBL" id="QGDT01000003">
    <property type="protein sequence ID" value="PWJ58646.1"/>
    <property type="molecule type" value="Genomic_DNA"/>
</dbReference>
<reference evidence="1 2" key="1">
    <citation type="submission" date="2018-03" db="EMBL/GenBank/DDBJ databases">
        <title>Genomic Encyclopedia of Archaeal and Bacterial Type Strains, Phase II (KMG-II): from individual species to whole genera.</title>
        <authorList>
            <person name="Goeker M."/>
        </authorList>
    </citation>
    <scope>NUCLEOTIDE SEQUENCE [LARGE SCALE GENOMIC DNA]</scope>
    <source>
        <strain evidence="1 2">DSM 100346</strain>
    </source>
</reference>
<accession>A0A316AM45</accession>
<proteinExistence type="predicted"/>
<keyword evidence="2" id="KW-1185">Reference proteome</keyword>
<dbReference type="Proteomes" id="UP000245880">
    <property type="component" value="Unassembled WGS sequence"/>
</dbReference>
<dbReference type="AlphaFoldDB" id="A0A316AM45"/>
<evidence type="ECO:0000313" key="2">
    <source>
        <dbReference type="Proteomes" id="UP000245880"/>
    </source>
</evidence>
<evidence type="ECO:0000313" key="1">
    <source>
        <dbReference type="EMBL" id="PWJ58646.1"/>
    </source>
</evidence>
<organism evidence="1 2">
    <name type="scientific">Dyadobacter jejuensis</name>
    <dbReference type="NCBI Taxonomy" id="1082580"/>
    <lineage>
        <taxon>Bacteria</taxon>
        <taxon>Pseudomonadati</taxon>
        <taxon>Bacteroidota</taxon>
        <taxon>Cytophagia</taxon>
        <taxon>Cytophagales</taxon>
        <taxon>Spirosomataceae</taxon>
        <taxon>Dyadobacter</taxon>
    </lineage>
</organism>
<dbReference type="RefSeq" id="WP_109673594.1">
    <property type="nucleotide sequence ID" value="NZ_QGDT01000003.1"/>
</dbReference>
<comment type="caution">
    <text evidence="1">The sequence shown here is derived from an EMBL/GenBank/DDBJ whole genome shotgun (WGS) entry which is preliminary data.</text>
</comment>
<name>A0A316AM45_9BACT</name>
<dbReference type="OrthoDB" id="277230at2"/>
<sequence>MNYGDQSELTSDDKNDLRTLYHLAWNGKLTHVNGTPIKFVTPFHSNANNSWIAMEIPDQRQ</sequence>
<gene>
    <name evidence="1" type="ORF">CLV98_10311</name>
</gene>
<protein>
    <submittedName>
        <fullName evidence="1">Uncharacterized protein</fullName>
    </submittedName>
</protein>